<dbReference type="AlphaFoldDB" id="A0A0G3WK26"/>
<dbReference type="KEGG" id="epo:Epro_1279"/>
<dbReference type="OrthoDB" id="9803965at2"/>
<dbReference type="GO" id="GO:0006412">
    <property type="term" value="P:translation"/>
    <property type="evidence" value="ECO:0007669"/>
    <property type="project" value="UniProtKB-UniRule"/>
</dbReference>
<name>A0A0G3WK26_9BACT</name>
<evidence type="ECO:0000256" key="3">
    <source>
        <dbReference type="ARBA" id="ARBA00023274"/>
    </source>
</evidence>
<dbReference type="InterPro" id="IPR000754">
    <property type="entry name" value="Ribosomal_uS9"/>
</dbReference>
<dbReference type="FunFam" id="3.30.230.10:FF:000001">
    <property type="entry name" value="30S ribosomal protein S9"/>
    <property type="match status" value="1"/>
</dbReference>
<accession>A0A0G3WK26</accession>
<dbReference type="RefSeq" id="WP_052571401.1">
    <property type="nucleotide sequence ID" value="NZ_CP009498.1"/>
</dbReference>
<evidence type="ECO:0000256" key="6">
    <source>
        <dbReference type="RuleBase" id="RU003815"/>
    </source>
</evidence>
<dbReference type="Proteomes" id="UP000035337">
    <property type="component" value="Chromosome"/>
</dbReference>
<evidence type="ECO:0000256" key="4">
    <source>
        <dbReference type="ARBA" id="ARBA00035259"/>
    </source>
</evidence>
<evidence type="ECO:0000256" key="5">
    <source>
        <dbReference type="HAMAP-Rule" id="MF_00532"/>
    </source>
</evidence>
<evidence type="ECO:0000313" key="9">
    <source>
        <dbReference type="Proteomes" id="UP000035337"/>
    </source>
</evidence>
<evidence type="ECO:0000313" key="8">
    <source>
        <dbReference type="EMBL" id="AKL98658.1"/>
    </source>
</evidence>
<dbReference type="InterPro" id="IPR014721">
    <property type="entry name" value="Ribsml_uS5_D2-typ_fold_subgr"/>
</dbReference>
<dbReference type="PANTHER" id="PTHR21569:SF1">
    <property type="entry name" value="SMALL RIBOSOMAL SUBUNIT PROTEIN US9M"/>
    <property type="match status" value="1"/>
</dbReference>
<dbReference type="InterPro" id="IPR023035">
    <property type="entry name" value="Ribosomal_uS9_bac/plastid"/>
</dbReference>
<evidence type="ECO:0000256" key="7">
    <source>
        <dbReference type="SAM" id="MobiDB-lite"/>
    </source>
</evidence>
<comment type="similarity">
    <text evidence="1 5 6">Belongs to the universal ribosomal protein uS9 family.</text>
</comment>
<reference evidence="8 9" key="1">
    <citation type="submission" date="2014-09" db="EMBL/GenBank/DDBJ databases">
        <title>Complete genome sequence of Endomicrobium proavitum.</title>
        <authorList>
            <person name="Zheng H."/>
        </authorList>
    </citation>
    <scope>NUCLEOTIDE SEQUENCE [LARGE SCALE GENOMIC DNA]</scope>
    <source>
        <strain evidence="8 9">Rsa215</strain>
    </source>
</reference>
<sequence>MSKVSYVSKGRRKNAIARVSISKGSGNVIINEKTVDEYFGGLERNKKVALKPLTVWSGAKSYDYYVNAAGGGVSGQAGAVSHSIARAILTIDDTARVILKKEGLLTRDSRMVERKKPGRPKARKRFQFSKR</sequence>
<dbReference type="EMBL" id="CP009498">
    <property type="protein sequence ID" value="AKL98658.1"/>
    <property type="molecule type" value="Genomic_DNA"/>
</dbReference>
<dbReference type="PATRIC" id="fig|1408281.3.peg.1323"/>
<dbReference type="InterPro" id="IPR020574">
    <property type="entry name" value="Ribosomal_uS9_CS"/>
</dbReference>
<keyword evidence="2 5" id="KW-0689">Ribosomal protein</keyword>
<dbReference type="HAMAP" id="MF_00532_B">
    <property type="entry name" value="Ribosomal_uS9_B"/>
    <property type="match status" value="1"/>
</dbReference>
<evidence type="ECO:0000256" key="2">
    <source>
        <dbReference type="ARBA" id="ARBA00022980"/>
    </source>
</evidence>
<dbReference type="STRING" id="1408281.Epro_1279"/>
<proteinExistence type="inferred from homology"/>
<dbReference type="GO" id="GO:0003735">
    <property type="term" value="F:structural constituent of ribosome"/>
    <property type="evidence" value="ECO:0007669"/>
    <property type="project" value="InterPro"/>
</dbReference>
<dbReference type="GO" id="GO:0022627">
    <property type="term" value="C:cytosolic small ribosomal subunit"/>
    <property type="evidence" value="ECO:0007669"/>
    <property type="project" value="TreeGrafter"/>
</dbReference>
<protein>
    <recommendedName>
        <fullName evidence="4 5">Small ribosomal subunit protein uS9</fullName>
    </recommendedName>
</protein>
<feature type="region of interest" description="Disordered" evidence="7">
    <location>
        <begin position="109"/>
        <end position="131"/>
    </location>
</feature>
<keyword evidence="9" id="KW-1185">Reference proteome</keyword>
<dbReference type="NCBIfam" id="NF001099">
    <property type="entry name" value="PRK00132.1"/>
    <property type="match status" value="1"/>
</dbReference>
<dbReference type="InterPro" id="IPR020568">
    <property type="entry name" value="Ribosomal_Su5_D2-typ_SF"/>
</dbReference>
<dbReference type="Gene3D" id="3.30.230.10">
    <property type="match status" value="1"/>
</dbReference>
<feature type="compositionally biased region" description="Basic residues" evidence="7">
    <location>
        <begin position="116"/>
        <end position="131"/>
    </location>
</feature>
<gene>
    <name evidence="5 8" type="primary">rpsI</name>
    <name evidence="8" type="ORF">Epro_1279</name>
</gene>
<dbReference type="PROSITE" id="PS00360">
    <property type="entry name" value="RIBOSOMAL_S9"/>
    <property type="match status" value="1"/>
</dbReference>
<organism evidence="8 9">
    <name type="scientific">Endomicrobium proavitum</name>
    <dbReference type="NCBI Taxonomy" id="1408281"/>
    <lineage>
        <taxon>Bacteria</taxon>
        <taxon>Pseudomonadati</taxon>
        <taxon>Elusimicrobiota</taxon>
        <taxon>Endomicrobiia</taxon>
        <taxon>Endomicrobiales</taxon>
        <taxon>Endomicrobiaceae</taxon>
        <taxon>Endomicrobium</taxon>
    </lineage>
</organism>
<evidence type="ECO:0000256" key="1">
    <source>
        <dbReference type="ARBA" id="ARBA00005251"/>
    </source>
</evidence>
<dbReference type="Pfam" id="PF00380">
    <property type="entry name" value="Ribosomal_S9"/>
    <property type="match status" value="1"/>
</dbReference>
<dbReference type="GO" id="GO:0003723">
    <property type="term" value="F:RNA binding"/>
    <property type="evidence" value="ECO:0007669"/>
    <property type="project" value="TreeGrafter"/>
</dbReference>
<keyword evidence="3 5" id="KW-0687">Ribonucleoprotein</keyword>
<dbReference type="SUPFAM" id="SSF54211">
    <property type="entry name" value="Ribosomal protein S5 domain 2-like"/>
    <property type="match status" value="1"/>
</dbReference>
<dbReference type="PANTHER" id="PTHR21569">
    <property type="entry name" value="RIBOSOMAL PROTEIN S9"/>
    <property type="match status" value="1"/>
</dbReference>